<reference evidence="1 2" key="1">
    <citation type="journal article" date="2024" name="Front. Microbiol.">
        <title>Transcriptomic insights into the dominance of two phototrophs throughout the water column of a tropical hypersaline-alkaline crater lake (Dziani Dzaha, Mayotte).</title>
        <authorList>
            <person name="Duperron S."/>
            <person name="Halary S."/>
            <person name="Bouly J.-P."/>
            <person name="Roussel T."/>
            <person name="Hugoni M."/>
            <person name="Bruto M."/>
            <person name="Oger P."/>
            <person name="Duval C."/>
            <person name="Woo A."/>
            <person name="Jezequiel D."/>
            <person name="Ader M."/>
            <person name="Leboulanger C."/>
            <person name="Agogue H."/>
            <person name="Grossi V."/>
            <person name="Trousselier M."/>
            <person name="Bernard C."/>
        </authorList>
    </citation>
    <scope>NUCLEOTIDE SEQUENCE [LARGE SCALE GENOMIC DNA]</scope>
    <source>
        <strain evidence="1 2">PMC 851.14</strain>
    </source>
</reference>
<comment type="caution">
    <text evidence="1">The sequence shown here is derived from an EMBL/GenBank/DDBJ whole genome shotgun (WGS) entry which is preliminary data.</text>
</comment>
<protein>
    <submittedName>
        <fullName evidence="1">Uncharacterized protein</fullName>
    </submittedName>
</protein>
<accession>A0ABU9ER53</accession>
<evidence type="ECO:0000313" key="1">
    <source>
        <dbReference type="EMBL" id="MEK9514337.1"/>
    </source>
</evidence>
<dbReference type="EMBL" id="JBBWYZ010000021">
    <property type="protein sequence ID" value="MEK9514337.1"/>
    <property type="molecule type" value="Genomic_DNA"/>
</dbReference>
<gene>
    <name evidence="1" type="ORF">AAEJ74_22405</name>
</gene>
<sequence>MKTPQLMICLSLAGLTIATGDIQPAIALPVLVAQNQAQNRPIPISLPTSATVILVNGGQRSGQLVEIKPQYLIVTRGESRAQEAIANVSRVRLGGDIWWPTSDGRIVLRGNGDDEENIVGNPRRFRVRVDGLVWEDADKGILAIAPEAVIAVDDKPGVPRGMRNIIYSRYVVTAIEFDPQNAELIITARLRSRSE</sequence>
<evidence type="ECO:0000313" key="2">
    <source>
        <dbReference type="Proteomes" id="UP001387447"/>
    </source>
</evidence>
<dbReference type="Proteomes" id="UP001387447">
    <property type="component" value="Unassembled WGS sequence"/>
</dbReference>
<proteinExistence type="predicted"/>
<keyword evidence="2" id="KW-1185">Reference proteome</keyword>
<dbReference type="RefSeq" id="WP_368663219.1">
    <property type="nucleotide sequence ID" value="NZ_JBBWYZ010000021.1"/>
</dbReference>
<name>A0ABU9ER53_LIMFS</name>
<organism evidence="1 2">
    <name type="scientific">Limnospira fusiformis PMC 851.14</name>
    <dbReference type="NCBI Taxonomy" id="2219512"/>
    <lineage>
        <taxon>Bacteria</taxon>
        <taxon>Bacillati</taxon>
        <taxon>Cyanobacteriota</taxon>
        <taxon>Cyanophyceae</taxon>
        <taxon>Oscillatoriophycideae</taxon>
        <taxon>Oscillatoriales</taxon>
        <taxon>Sirenicapillariaceae</taxon>
        <taxon>Limnospira</taxon>
    </lineage>
</organism>